<organism evidence="3 4">
    <name type="scientific">Xenorhabdus japonica</name>
    <dbReference type="NCBI Taxonomy" id="53341"/>
    <lineage>
        <taxon>Bacteria</taxon>
        <taxon>Pseudomonadati</taxon>
        <taxon>Pseudomonadota</taxon>
        <taxon>Gammaproteobacteria</taxon>
        <taxon>Enterobacterales</taxon>
        <taxon>Morganellaceae</taxon>
        <taxon>Xenorhabdus</taxon>
    </lineage>
</organism>
<dbReference type="Gene3D" id="3.30.1340.30">
    <property type="match status" value="1"/>
</dbReference>
<dbReference type="SMART" id="SM00749">
    <property type="entry name" value="BON"/>
    <property type="match status" value="1"/>
</dbReference>
<dbReference type="Pfam" id="PF04972">
    <property type="entry name" value="BON"/>
    <property type="match status" value="1"/>
</dbReference>
<gene>
    <name evidence="3" type="ORF">SAMN05421579_102144</name>
</gene>
<evidence type="ECO:0000256" key="1">
    <source>
        <dbReference type="SAM" id="SignalP"/>
    </source>
</evidence>
<name>A0A1I4YN35_9GAMM</name>
<dbReference type="AlphaFoldDB" id="A0A1I4YN35"/>
<dbReference type="InterPro" id="IPR014004">
    <property type="entry name" value="Transpt-assoc_nodulatn_dom_bac"/>
</dbReference>
<feature type="chain" id="PRO_5011459158" evidence="1">
    <location>
        <begin position="27"/>
        <end position="136"/>
    </location>
</feature>
<dbReference type="Proteomes" id="UP000199011">
    <property type="component" value="Unassembled WGS sequence"/>
</dbReference>
<feature type="domain" description="BON" evidence="2">
    <location>
        <begin position="67"/>
        <end position="135"/>
    </location>
</feature>
<keyword evidence="4" id="KW-1185">Reference proteome</keyword>
<dbReference type="PROSITE" id="PS50914">
    <property type="entry name" value="BON"/>
    <property type="match status" value="1"/>
</dbReference>
<keyword evidence="1" id="KW-0732">Signal</keyword>
<dbReference type="RefSeq" id="WP_092517226.1">
    <property type="nucleotide sequence ID" value="NZ_CAWRAH010000061.1"/>
</dbReference>
<evidence type="ECO:0000313" key="3">
    <source>
        <dbReference type="EMBL" id="SFN39465.1"/>
    </source>
</evidence>
<dbReference type="PANTHER" id="PTHR34606">
    <property type="entry name" value="BON DOMAIN-CONTAINING PROTEIN"/>
    <property type="match status" value="1"/>
</dbReference>
<reference evidence="4" key="1">
    <citation type="submission" date="2016-10" db="EMBL/GenBank/DDBJ databases">
        <authorList>
            <person name="Varghese N."/>
            <person name="Submissions S."/>
        </authorList>
    </citation>
    <scope>NUCLEOTIDE SEQUENCE [LARGE SCALE GENOMIC DNA]</scope>
    <source>
        <strain evidence="4">DSM 16522</strain>
    </source>
</reference>
<dbReference type="InterPro" id="IPR051686">
    <property type="entry name" value="Lipoprotein_DolP"/>
</dbReference>
<sequence>MNKSRIAHSLVAVVLGSVLVSSSAFANNIFSGNTQSSQETAKKIDKPLNNSEVKVTSPVQNAGNTSNDTTITTAVKGKLQLQKDININDISVKTEKGIVYIAGFVKSQPQKTKIVALVKSVKGVKSVQYALVVVKK</sequence>
<dbReference type="OrthoDB" id="6477610at2"/>
<dbReference type="STRING" id="53341.SAMN05421579_102144"/>
<proteinExistence type="predicted"/>
<accession>A0A1I4YN35</accession>
<dbReference type="PANTHER" id="PTHR34606:SF16">
    <property type="entry name" value="BON DOMAIN-CONTAINING PROTEIN"/>
    <property type="match status" value="1"/>
</dbReference>
<protein>
    <submittedName>
        <fullName evidence="3">Hyperosmotically inducible protein</fullName>
    </submittedName>
</protein>
<evidence type="ECO:0000313" key="4">
    <source>
        <dbReference type="Proteomes" id="UP000199011"/>
    </source>
</evidence>
<evidence type="ECO:0000259" key="2">
    <source>
        <dbReference type="PROSITE" id="PS50914"/>
    </source>
</evidence>
<dbReference type="InterPro" id="IPR007055">
    <property type="entry name" value="BON_dom"/>
</dbReference>
<feature type="signal peptide" evidence="1">
    <location>
        <begin position="1"/>
        <end position="26"/>
    </location>
</feature>
<dbReference type="EMBL" id="FOVO01000002">
    <property type="protein sequence ID" value="SFN39465.1"/>
    <property type="molecule type" value="Genomic_DNA"/>
</dbReference>